<dbReference type="RefSeq" id="WP_125940484.1">
    <property type="nucleotide sequence ID" value="NZ_RHQL01000028.1"/>
</dbReference>
<evidence type="ECO:0000313" key="3">
    <source>
        <dbReference type="Proteomes" id="UP000276506"/>
    </source>
</evidence>
<keyword evidence="1" id="KW-0472">Membrane</keyword>
<name>A0A3R8TV06_9GAMM</name>
<dbReference type="NCBIfam" id="TIGR02532">
    <property type="entry name" value="IV_pilin_GFxxxE"/>
    <property type="match status" value="1"/>
</dbReference>
<evidence type="ECO:0000313" key="2">
    <source>
        <dbReference type="EMBL" id="RRV03803.1"/>
    </source>
</evidence>
<accession>A0A3R8TV06</accession>
<dbReference type="SUPFAM" id="SSF54523">
    <property type="entry name" value="Pili subunits"/>
    <property type="match status" value="1"/>
</dbReference>
<dbReference type="Proteomes" id="UP000276506">
    <property type="component" value="Unassembled WGS sequence"/>
</dbReference>
<sequence length="380" mass="39436">MKMFRSTLAQGGFSMLEVMVAVSIMSLIAVATTPVWINDYNEKRSNLTIEETQSILDAARVYRVEHGTWPGGTTCLSAVNALKSTSPPLLAGVTNVNPFNQTLSTSCTTTTFSVDQTVSPDWDGVVANGLASSQVLSAPSNTVRTTIGVPGTEPALDSKLSRIATGNAEMNRMQTTLLLGNNDIREVAHIDADSLNVAGNTTTGTLGVVGAASAASMAVSGTTTTGALNVTGNAVVGGTTRLNGAVTFNDTARFNDAADFREVVKLNKVVTEGASCTAAGNGAIARNAAGLTLSCQSGVWSQQFGGFDFVELNVTSVNPGAGAVNLGMHRLCTIAGIGGERPHGYVYRTSTTPDASGKYPFQASWNGYSATMDLRVTCIN</sequence>
<dbReference type="AlphaFoldDB" id="A0A3R8TV06"/>
<keyword evidence="1" id="KW-1133">Transmembrane helix</keyword>
<gene>
    <name evidence="2" type="ORF">EGJ28_23195</name>
</gene>
<dbReference type="InterPro" id="IPR012902">
    <property type="entry name" value="N_methyl_site"/>
</dbReference>
<protein>
    <submittedName>
        <fullName evidence="2">Prepilin-type N-terminal cleavage/methylation domain-containing protein</fullName>
    </submittedName>
</protein>
<organism evidence="2 3">
    <name type="scientific">Stutzerimonas xanthomarina</name>
    <dbReference type="NCBI Taxonomy" id="271420"/>
    <lineage>
        <taxon>Bacteria</taxon>
        <taxon>Pseudomonadati</taxon>
        <taxon>Pseudomonadota</taxon>
        <taxon>Gammaproteobacteria</taxon>
        <taxon>Pseudomonadales</taxon>
        <taxon>Pseudomonadaceae</taxon>
        <taxon>Stutzerimonas</taxon>
    </lineage>
</organism>
<dbReference type="EMBL" id="RHQL01000028">
    <property type="protein sequence ID" value="RRV03803.1"/>
    <property type="molecule type" value="Genomic_DNA"/>
</dbReference>
<feature type="transmembrane region" description="Helical" evidence="1">
    <location>
        <begin position="12"/>
        <end position="37"/>
    </location>
</feature>
<comment type="caution">
    <text evidence="2">The sequence shown here is derived from an EMBL/GenBank/DDBJ whole genome shotgun (WGS) entry which is preliminary data.</text>
</comment>
<evidence type="ECO:0000256" key="1">
    <source>
        <dbReference type="SAM" id="Phobius"/>
    </source>
</evidence>
<reference evidence="2 3" key="1">
    <citation type="submission" date="2018-10" db="EMBL/GenBank/DDBJ databases">
        <title>Transmission dynamics of multidrug resistant bacteria on intensive care unit surfaces.</title>
        <authorList>
            <person name="D'Souza A.W."/>
            <person name="Potter R.F."/>
            <person name="Wallace M."/>
            <person name="Shupe A."/>
            <person name="Patel S."/>
            <person name="Sun S."/>
            <person name="Gul D."/>
            <person name="Kwon J.H."/>
            <person name="Andleeb S."/>
            <person name="Burnham C.-A.D."/>
            <person name="Dantas G."/>
        </authorList>
    </citation>
    <scope>NUCLEOTIDE SEQUENCE [LARGE SCALE GENOMIC DNA]</scope>
    <source>
        <strain evidence="2 3">PX_177</strain>
    </source>
</reference>
<proteinExistence type="predicted"/>
<dbReference type="Pfam" id="PF07963">
    <property type="entry name" value="N_methyl"/>
    <property type="match status" value="1"/>
</dbReference>
<keyword evidence="1" id="KW-0812">Transmembrane</keyword>
<dbReference type="InterPro" id="IPR045584">
    <property type="entry name" value="Pilin-like"/>
</dbReference>